<comment type="similarity">
    <text evidence="1">Belongs to the peptidase S12 family.</text>
</comment>
<sequence length="511" mass="57181">MAHKTIEFEQLVARLMEEWKVPGLSIAVVQGDEMFAKSFGQANLEGDKCTEDTLFDLASTSKATTAAAVACLVDDEAYPDVQWTTPVSKLLSEDFVLSDPEYTKNVTIEDILSHRTGLPGHDNSYLSVRTKHADNARSITRNLRNLPLNKPLRTTYQYSNIMYTVATHLVETISGISYADFLRSKIWDPLGMQHTYHDHPNIPSAAKEHLATGHRWDAEKESYIRIGSYPSPEGQGAGSIFSTTSSYAKFIRALLTGSAPLSSTAQKELVTPRTIIPSREDWTIPYYSHSLYALGCIVESYQGHTVIGHDGDVSGFKALVRWMPEFQWGVVMLGNSEGAFYAEQVLFHGLMDGVVRGASTSPSGLEKADVDWVAFWREWAEREKEEERAERREEDEERFRVTEGGEKEGAGGLPVETLVGRYFNAGYKGLVLEEWEGKLIADGHDRSFPLLLTFTHLQGKRFVVEVEDLWAGKTRKVGAEFRIGEGGKVEALGVEFVEEMEGYLVWFDRVA</sequence>
<accession>A0A9W8YDF9</accession>
<evidence type="ECO:0000259" key="3">
    <source>
        <dbReference type="Pfam" id="PF00144"/>
    </source>
</evidence>
<evidence type="ECO:0000313" key="5">
    <source>
        <dbReference type="Proteomes" id="UP001140560"/>
    </source>
</evidence>
<dbReference type="AlphaFoldDB" id="A0A9W8YDF9"/>
<keyword evidence="5" id="KW-1185">Reference proteome</keyword>
<comment type="caution">
    <text evidence="4">The sequence shown here is derived from an EMBL/GenBank/DDBJ whole genome shotgun (WGS) entry which is preliminary data.</text>
</comment>
<evidence type="ECO:0000313" key="4">
    <source>
        <dbReference type="EMBL" id="KAJ4373266.1"/>
    </source>
</evidence>
<dbReference type="PANTHER" id="PTHR46825">
    <property type="entry name" value="D-ALANYL-D-ALANINE-CARBOXYPEPTIDASE/ENDOPEPTIDASE AMPH"/>
    <property type="match status" value="1"/>
</dbReference>
<feature type="region of interest" description="Disordered" evidence="2">
    <location>
        <begin position="385"/>
        <end position="407"/>
    </location>
</feature>
<proteinExistence type="inferred from homology"/>
<dbReference type="SUPFAM" id="SSF56601">
    <property type="entry name" value="beta-lactamase/transpeptidase-like"/>
    <property type="match status" value="1"/>
</dbReference>
<protein>
    <recommendedName>
        <fullName evidence="3">Beta-lactamase-related domain-containing protein</fullName>
    </recommendedName>
</protein>
<dbReference type="Proteomes" id="UP001140560">
    <property type="component" value="Unassembled WGS sequence"/>
</dbReference>
<organism evidence="4 5">
    <name type="scientific">Neocucurbitaria cava</name>
    <dbReference type="NCBI Taxonomy" id="798079"/>
    <lineage>
        <taxon>Eukaryota</taxon>
        <taxon>Fungi</taxon>
        <taxon>Dikarya</taxon>
        <taxon>Ascomycota</taxon>
        <taxon>Pezizomycotina</taxon>
        <taxon>Dothideomycetes</taxon>
        <taxon>Pleosporomycetidae</taxon>
        <taxon>Pleosporales</taxon>
        <taxon>Pleosporineae</taxon>
        <taxon>Cucurbitariaceae</taxon>
        <taxon>Neocucurbitaria</taxon>
    </lineage>
</organism>
<dbReference type="EMBL" id="JAPEUY010000005">
    <property type="protein sequence ID" value="KAJ4373266.1"/>
    <property type="molecule type" value="Genomic_DNA"/>
</dbReference>
<reference evidence="4" key="1">
    <citation type="submission" date="2022-10" db="EMBL/GenBank/DDBJ databases">
        <title>Tapping the CABI collections for fungal endophytes: first genome assemblies for Collariella, Neodidymelliopsis, Ascochyta clinopodiicola, Didymella pomorum, Didymosphaeria variabile, Neocosmospora piperis and Neocucurbitaria cava.</title>
        <authorList>
            <person name="Hill R."/>
        </authorList>
    </citation>
    <scope>NUCLEOTIDE SEQUENCE</scope>
    <source>
        <strain evidence="4">IMI 356814</strain>
    </source>
</reference>
<gene>
    <name evidence="4" type="ORF">N0V83_003560</name>
</gene>
<dbReference type="Pfam" id="PF00144">
    <property type="entry name" value="Beta-lactamase"/>
    <property type="match status" value="1"/>
</dbReference>
<dbReference type="PANTHER" id="PTHR46825:SF9">
    <property type="entry name" value="BETA-LACTAMASE-RELATED DOMAIN-CONTAINING PROTEIN"/>
    <property type="match status" value="1"/>
</dbReference>
<name>A0A9W8YDF9_9PLEO</name>
<feature type="domain" description="Beta-lactamase-related" evidence="3">
    <location>
        <begin position="8"/>
        <end position="338"/>
    </location>
</feature>
<dbReference type="InterPro" id="IPR001466">
    <property type="entry name" value="Beta-lactam-related"/>
</dbReference>
<evidence type="ECO:0000256" key="2">
    <source>
        <dbReference type="SAM" id="MobiDB-lite"/>
    </source>
</evidence>
<dbReference type="Gene3D" id="3.40.710.10">
    <property type="entry name" value="DD-peptidase/beta-lactamase superfamily"/>
    <property type="match status" value="1"/>
</dbReference>
<dbReference type="InterPro" id="IPR012338">
    <property type="entry name" value="Beta-lactam/transpept-like"/>
</dbReference>
<dbReference type="InterPro" id="IPR050491">
    <property type="entry name" value="AmpC-like"/>
</dbReference>
<evidence type="ECO:0000256" key="1">
    <source>
        <dbReference type="ARBA" id="ARBA00038215"/>
    </source>
</evidence>
<dbReference type="OrthoDB" id="5946976at2759"/>